<keyword evidence="8" id="KW-1185">Reference proteome</keyword>
<dbReference type="SMART" id="SM00490">
    <property type="entry name" value="HELICc"/>
    <property type="match status" value="1"/>
</dbReference>
<dbReference type="NCBIfam" id="TIGR01967">
    <property type="entry name" value="DEAH_box_HrpA"/>
    <property type="match status" value="1"/>
</dbReference>
<dbReference type="InterPro" id="IPR011709">
    <property type="entry name" value="DEAD-box_helicase_OB_fold"/>
</dbReference>
<dbReference type="InterPro" id="IPR003593">
    <property type="entry name" value="AAA+_ATPase"/>
</dbReference>
<dbReference type="InterPro" id="IPR010222">
    <property type="entry name" value="RNA_helicase_HrpA"/>
</dbReference>
<protein>
    <submittedName>
        <fullName evidence="7">ATP-dependent helicase HrpA</fullName>
        <ecNumber evidence="7">3.6.4.13</ecNumber>
    </submittedName>
</protein>
<dbReference type="FunFam" id="3.40.50.300:FF:000575">
    <property type="entry name" value="ATP-dependent helicase hrpA"/>
    <property type="match status" value="1"/>
</dbReference>
<evidence type="ECO:0000256" key="4">
    <source>
        <dbReference type="ARBA" id="ARBA00022840"/>
    </source>
</evidence>
<reference evidence="7 8" key="1">
    <citation type="journal article" date="2018" name="Environ. Microbiol.">
        <title>Isolation and genomic characterization of Novimethylophilus kurashikiensis gen. nov. sp. nov., a new lanthanide-dependent methylotrophic species of Methylophilaceae.</title>
        <authorList>
            <person name="Lv H."/>
            <person name="Sahin N."/>
            <person name="Tani A."/>
        </authorList>
    </citation>
    <scope>NUCLEOTIDE SEQUENCE [LARGE SCALE GENOMIC DNA]</scope>
    <source>
        <strain evidence="7 8">La2-4</strain>
    </source>
</reference>
<dbReference type="PROSITE" id="PS51192">
    <property type="entry name" value="HELICASE_ATP_BIND_1"/>
    <property type="match status" value="1"/>
</dbReference>
<sequence length="1352" mass="152728">MTQSSSLSPKQFISQLQAQLPQCMLADRQPLRRRLQQAKGWLDQGKPQDLERMPKLLAEIAAQMQASMEKLRERIANLPKPEFADNLPVNQKKDEIAAAIAKHQVVIVCGETGSGKTTQLPKICLELKRGAAGLIGHTQPRRIAARSVASRIASELNSPLGQTVGYKVRFTDKLSGSSYIKLMTDGILLAETQGDRFLDAYDTLIIDEAHERSLNIDFLLGYVKQLLPKRPDLKVIITSATIDADRFSQHFDGAPVIEVSGRTYPVEIRYRPLGGSKQTAQKPSVRLAESGEDTVHGIPRNEPLAGALSWLEEDEREESMEAAILDAVDDLSRLGGGDILVFLPGEREIRDTAEHLRKHHPPGAEILPLFARLSLEDQQRVFKPSGGRRIVLATNVAETSLTVPGIKYVIDTGLARVNRYSTRAKVEQLQIEKISQAAARQRAGRCGRVSNGVCVRLYSEADFNDRPEFTDPEILRSSLASVILRMAALRLGPVDEFPFIEAPSSRLVADGYQLLRELSAVDAEHKLTQIGSQLAKLPLDPKVGRMILAAKAENCLTEILIIASALAIQDPRERPMDKREAADRAHARFADERSDFLGFLKLWDFFDEALKHKKSNRLLVKECHDNFLSFLRLKEWRELHGQLAGIVADMEFRPNEIPAGYDQVHRALLAGLLGNIGFKDGEADSYLGARGIRFSIAPGSGLKKARPKWIMAAELMETAKLYARCVAKIEPDWIEPLARGLTQSHYSDPRWDRKLAQVSAWERVSLYGLTIIPKRRVHYGPIDPKESREIFIREALANMEFDTRASFFEHNRRLIAEIEELEHKARRQDVLVDEHQLFMFYDAIVPQGIVNGAGFEKWRQDAEKANPKLLYLTREALMRHGATGVTEAQFPESMHVVSPSSGEKVVLALKYRFEPGHPLDGVTATVPLHLLNQLDPTPMEWLVPGMIREKITYLVKALPKTFRRVCVPVPDFVTAFLETVPSNPTSTPKLKGVKEALADFIKARTGLNISAADWDHEKIPDHHLMNFRVVDDAKRELAMGRDWNALKNQLGQAAQLTFRDASPGIEREGIKQWDFGDLPKKLDFTRGGQRLTGYPALEDCEESVAVRLFDVESAALQAHRAGVRRLMRFELKEQMKQLSKGLPGFTQYALQLRNIMSPDDLQEDMLTAIADRAFIGEDELPRSNQEFMNLKQRARTRLPAVTDAATRLIQAIAAEYQPLIAKLNSLPTPMSRLKREVEEQLGRLLYKHFVSRTPWERLQHLPRYLKAMRLRLEKYPSAPDRDARHAEAVAQLWNRYEQRLEANRKANKDTEELLDFRWLIEELRVSLFAQELKTPFPVSAKRLEKAWSELKV</sequence>
<dbReference type="Pfam" id="PF11898">
    <property type="entry name" value="DUF3418"/>
    <property type="match status" value="1"/>
</dbReference>
<dbReference type="FunFam" id="1.20.120.1080:FF:000005">
    <property type="entry name" value="ATP-dependent helicase HrpA"/>
    <property type="match status" value="1"/>
</dbReference>
<dbReference type="PANTHER" id="PTHR18934:SF99">
    <property type="entry name" value="ATP-DEPENDENT RNA HELICASE DHX37-RELATED"/>
    <property type="match status" value="1"/>
</dbReference>
<dbReference type="InterPro" id="IPR027417">
    <property type="entry name" value="P-loop_NTPase"/>
</dbReference>
<dbReference type="InterPro" id="IPR011545">
    <property type="entry name" value="DEAD/DEAH_box_helicase_dom"/>
</dbReference>
<dbReference type="Gene3D" id="1.20.120.1080">
    <property type="match status" value="1"/>
</dbReference>
<evidence type="ECO:0000256" key="3">
    <source>
        <dbReference type="ARBA" id="ARBA00022806"/>
    </source>
</evidence>
<dbReference type="CDD" id="cd17989">
    <property type="entry name" value="DEXHc_HrpA"/>
    <property type="match status" value="1"/>
</dbReference>
<dbReference type="Pfam" id="PF04408">
    <property type="entry name" value="WHD_HA2"/>
    <property type="match status" value="1"/>
</dbReference>
<keyword evidence="4" id="KW-0067">ATP-binding</keyword>
<dbReference type="PANTHER" id="PTHR18934">
    <property type="entry name" value="ATP-DEPENDENT RNA HELICASE"/>
    <property type="match status" value="1"/>
</dbReference>
<dbReference type="InterPro" id="IPR048333">
    <property type="entry name" value="HA2_WH"/>
</dbReference>
<feature type="domain" description="Helicase ATP-binding" evidence="5">
    <location>
        <begin position="97"/>
        <end position="260"/>
    </location>
</feature>
<dbReference type="RefSeq" id="WP_370848825.1">
    <property type="nucleotide sequence ID" value="NZ_BDOQ01000013.1"/>
</dbReference>
<dbReference type="CDD" id="cd18791">
    <property type="entry name" value="SF2_C_RHA"/>
    <property type="match status" value="1"/>
</dbReference>
<accession>A0A2R5FAB1</accession>
<evidence type="ECO:0000259" key="5">
    <source>
        <dbReference type="PROSITE" id="PS51192"/>
    </source>
</evidence>
<dbReference type="SUPFAM" id="SSF52540">
    <property type="entry name" value="P-loop containing nucleoside triphosphate hydrolases"/>
    <property type="match status" value="1"/>
</dbReference>
<dbReference type="Proteomes" id="UP000245081">
    <property type="component" value="Unassembled WGS sequence"/>
</dbReference>
<evidence type="ECO:0000259" key="6">
    <source>
        <dbReference type="PROSITE" id="PS51194"/>
    </source>
</evidence>
<dbReference type="SMART" id="SM00487">
    <property type="entry name" value="DEXDc"/>
    <property type="match status" value="1"/>
</dbReference>
<evidence type="ECO:0000256" key="2">
    <source>
        <dbReference type="ARBA" id="ARBA00022801"/>
    </source>
</evidence>
<proteinExistence type="predicted"/>
<feature type="domain" description="Helicase C-terminal" evidence="6">
    <location>
        <begin position="323"/>
        <end position="490"/>
    </location>
</feature>
<dbReference type="Pfam" id="PF00270">
    <property type="entry name" value="DEAD"/>
    <property type="match status" value="1"/>
</dbReference>
<dbReference type="GO" id="GO:0016787">
    <property type="term" value="F:hydrolase activity"/>
    <property type="evidence" value="ECO:0007669"/>
    <property type="project" value="UniProtKB-KW"/>
</dbReference>
<dbReference type="InterPro" id="IPR014001">
    <property type="entry name" value="Helicase_ATP-bd"/>
</dbReference>
<evidence type="ECO:0000313" key="7">
    <source>
        <dbReference type="EMBL" id="GBG15156.1"/>
    </source>
</evidence>
<dbReference type="Pfam" id="PF00271">
    <property type="entry name" value="Helicase_C"/>
    <property type="match status" value="1"/>
</dbReference>
<name>A0A2R5FAB1_9PROT</name>
<keyword evidence="2 7" id="KW-0378">Hydrolase</keyword>
<dbReference type="InterPro" id="IPR007502">
    <property type="entry name" value="Helicase-assoc_dom"/>
</dbReference>
<keyword evidence="3 7" id="KW-0347">Helicase</keyword>
<organism evidence="7 8">
    <name type="scientific">Novimethylophilus kurashikiensis</name>
    <dbReference type="NCBI Taxonomy" id="1825523"/>
    <lineage>
        <taxon>Bacteria</taxon>
        <taxon>Pseudomonadati</taxon>
        <taxon>Pseudomonadota</taxon>
        <taxon>Betaproteobacteria</taxon>
        <taxon>Nitrosomonadales</taxon>
        <taxon>Methylophilaceae</taxon>
        <taxon>Novimethylophilus</taxon>
    </lineage>
</organism>
<dbReference type="Pfam" id="PF21010">
    <property type="entry name" value="HA2_C"/>
    <property type="match status" value="1"/>
</dbReference>
<evidence type="ECO:0000313" key="8">
    <source>
        <dbReference type="Proteomes" id="UP000245081"/>
    </source>
</evidence>
<evidence type="ECO:0000256" key="1">
    <source>
        <dbReference type="ARBA" id="ARBA00022741"/>
    </source>
</evidence>
<dbReference type="SMART" id="SM00847">
    <property type="entry name" value="HA2"/>
    <property type="match status" value="1"/>
</dbReference>
<dbReference type="GO" id="GO:0003724">
    <property type="term" value="F:RNA helicase activity"/>
    <property type="evidence" value="ECO:0007669"/>
    <property type="project" value="UniProtKB-EC"/>
</dbReference>
<comment type="caution">
    <text evidence="7">The sequence shown here is derived from an EMBL/GenBank/DDBJ whole genome shotgun (WGS) entry which is preliminary data.</text>
</comment>
<dbReference type="PROSITE" id="PS51194">
    <property type="entry name" value="HELICASE_CTER"/>
    <property type="match status" value="1"/>
</dbReference>
<dbReference type="EMBL" id="BDOQ01000013">
    <property type="protein sequence ID" value="GBG15156.1"/>
    <property type="molecule type" value="Genomic_DNA"/>
</dbReference>
<dbReference type="InterPro" id="IPR001650">
    <property type="entry name" value="Helicase_C-like"/>
</dbReference>
<keyword evidence="1" id="KW-0547">Nucleotide-binding</keyword>
<gene>
    <name evidence="7" type="primary">hrpA</name>
    <name evidence="7" type="ORF">NMK_2759</name>
</gene>
<dbReference type="GO" id="GO:0003723">
    <property type="term" value="F:RNA binding"/>
    <property type="evidence" value="ECO:0007669"/>
    <property type="project" value="TreeGrafter"/>
</dbReference>
<dbReference type="SMART" id="SM00382">
    <property type="entry name" value="AAA"/>
    <property type="match status" value="1"/>
</dbReference>
<dbReference type="InterPro" id="IPR024590">
    <property type="entry name" value="HrpA_C"/>
</dbReference>
<dbReference type="GO" id="GO:0005524">
    <property type="term" value="F:ATP binding"/>
    <property type="evidence" value="ECO:0007669"/>
    <property type="project" value="UniProtKB-KW"/>
</dbReference>
<dbReference type="EC" id="3.6.4.13" evidence="7"/>
<dbReference type="Gene3D" id="3.40.50.300">
    <property type="entry name" value="P-loop containing nucleotide triphosphate hydrolases"/>
    <property type="match status" value="2"/>
</dbReference>
<dbReference type="Pfam" id="PF07717">
    <property type="entry name" value="OB_NTP_bind"/>
    <property type="match status" value="1"/>
</dbReference>